<evidence type="ECO:0000313" key="2">
    <source>
        <dbReference type="Proteomes" id="UP000037146"/>
    </source>
</evidence>
<proteinExistence type="predicted"/>
<dbReference type="Proteomes" id="UP000037146">
    <property type="component" value="Unassembled WGS sequence"/>
</dbReference>
<evidence type="ECO:0000313" key="1">
    <source>
        <dbReference type="EMBL" id="KMY50394.1"/>
    </source>
</evidence>
<gene>
    <name evidence="1" type="ORF">AC625_13520</name>
</gene>
<reference evidence="2" key="1">
    <citation type="submission" date="2015-07" db="EMBL/GenBank/DDBJ databases">
        <title>Genome sequencing project for genomic taxonomy and phylogenomics of Bacillus-like bacteria.</title>
        <authorList>
            <person name="Liu B."/>
            <person name="Wang J."/>
            <person name="Zhu Y."/>
            <person name="Liu G."/>
            <person name="Chen Q."/>
            <person name="Chen Z."/>
            <person name="Lan J."/>
            <person name="Che J."/>
            <person name="Ge C."/>
            <person name="Shi H."/>
            <person name="Pan Z."/>
            <person name="Liu X."/>
        </authorList>
    </citation>
    <scope>NUCLEOTIDE SEQUENCE [LARGE SCALE GENOMIC DNA]</scope>
    <source>
        <strain evidence="2">FJAT-27997</strain>
    </source>
</reference>
<dbReference type="PATRIC" id="fig|1679170.3.peg.3085"/>
<organism evidence="1 2">
    <name type="scientific">Peribacillus loiseleuriae</name>
    <dbReference type="NCBI Taxonomy" id="1679170"/>
    <lineage>
        <taxon>Bacteria</taxon>
        <taxon>Bacillati</taxon>
        <taxon>Bacillota</taxon>
        <taxon>Bacilli</taxon>
        <taxon>Bacillales</taxon>
        <taxon>Bacillaceae</taxon>
        <taxon>Peribacillus</taxon>
    </lineage>
</organism>
<protein>
    <submittedName>
        <fullName evidence="1">Uncharacterized protein</fullName>
    </submittedName>
</protein>
<accession>A0A0K9GUN1</accession>
<keyword evidence="2" id="KW-1185">Reference proteome</keyword>
<name>A0A0K9GUN1_9BACI</name>
<dbReference type="EMBL" id="LFZW01000001">
    <property type="protein sequence ID" value="KMY50394.1"/>
    <property type="molecule type" value="Genomic_DNA"/>
</dbReference>
<comment type="caution">
    <text evidence="1">The sequence shown here is derived from an EMBL/GenBank/DDBJ whole genome shotgun (WGS) entry which is preliminary data.</text>
</comment>
<dbReference type="AlphaFoldDB" id="A0A0K9GUN1"/>
<sequence length="69" mass="8370">MKRVHLIRPYYLYNSRNTLFEKYQDSYLGCTQNLFGRGSVNVDSKYFLVFKAIYGRFPENEYPFIKLQK</sequence>